<keyword evidence="2" id="KW-1185">Reference proteome</keyword>
<evidence type="ECO:0000313" key="2">
    <source>
        <dbReference type="Proteomes" id="UP000706039"/>
    </source>
</evidence>
<organism evidence="1 2">
    <name type="scientific">Sphingomonas colocasiae</name>
    <dbReference type="NCBI Taxonomy" id="1848973"/>
    <lineage>
        <taxon>Bacteria</taxon>
        <taxon>Pseudomonadati</taxon>
        <taxon>Pseudomonadota</taxon>
        <taxon>Alphaproteobacteria</taxon>
        <taxon>Sphingomonadales</taxon>
        <taxon>Sphingomonadaceae</taxon>
        <taxon>Sphingomonas</taxon>
    </lineage>
</organism>
<proteinExistence type="predicted"/>
<evidence type="ECO:0000313" key="1">
    <source>
        <dbReference type="EMBL" id="MBY8823526.1"/>
    </source>
</evidence>
<dbReference type="Proteomes" id="UP000706039">
    <property type="component" value="Unassembled WGS sequence"/>
</dbReference>
<reference evidence="1 2" key="1">
    <citation type="submission" date="2021-08" db="EMBL/GenBank/DDBJ databases">
        <authorList>
            <person name="Tuo L."/>
        </authorList>
    </citation>
    <scope>NUCLEOTIDE SEQUENCE [LARGE SCALE GENOMIC DNA]</scope>
    <source>
        <strain evidence="1 2">JCM 31229</strain>
    </source>
</reference>
<comment type="caution">
    <text evidence="1">The sequence shown here is derived from an EMBL/GenBank/DDBJ whole genome shotgun (WGS) entry which is preliminary data.</text>
</comment>
<accession>A0ABS7PQB8</accession>
<sequence length="100" mass="10730">MNAIPLRFADVRLGQSVELDGPVNPDISMGERVCEMVRKWSGSPAASLVSMQTPDDGFAPDHVAGRVMARHLDGSNRADVEVVMRARDICGKAVVRVALG</sequence>
<protein>
    <submittedName>
        <fullName evidence="1">Uncharacterized protein</fullName>
    </submittedName>
</protein>
<gene>
    <name evidence="1" type="ORF">K7G82_14575</name>
</gene>
<dbReference type="RefSeq" id="WP_222990626.1">
    <property type="nucleotide sequence ID" value="NZ_JAINVV010000006.1"/>
</dbReference>
<dbReference type="EMBL" id="JAINVV010000006">
    <property type="protein sequence ID" value="MBY8823526.1"/>
    <property type="molecule type" value="Genomic_DNA"/>
</dbReference>
<name>A0ABS7PQB8_9SPHN</name>